<feature type="transmembrane region" description="Helical" evidence="9">
    <location>
        <begin position="6"/>
        <end position="24"/>
    </location>
</feature>
<evidence type="ECO:0000256" key="9">
    <source>
        <dbReference type="SAM" id="Phobius"/>
    </source>
</evidence>
<keyword evidence="6 11" id="KW-0418">Kinase</keyword>
<evidence type="ECO:0000256" key="6">
    <source>
        <dbReference type="ARBA" id="ARBA00022777"/>
    </source>
</evidence>
<dbReference type="KEGG" id="tim:GMBLW1_01600"/>
<keyword evidence="7" id="KW-0067">ATP-binding</keyword>
<dbReference type="InterPro" id="IPR005467">
    <property type="entry name" value="His_kinase_dom"/>
</dbReference>
<feature type="transmembrane region" description="Helical" evidence="9">
    <location>
        <begin position="182"/>
        <end position="201"/>
    </location>
</feature>
<keyword evidence="3" id="KW-0597">Phosphoprotein</keyword>
<evidence type="ECO:0000256" key="4">
    <source>
        <dbReference type="ARBA" id="ARBA00022679"/>
    </source>
</evidence>
<keyword evidence="5" id="KW-0547">Nucleotide-binding</keyword>
<dbReference type="InterPro" id="IPR036097">
    <property type="entry name" value="HisK_dim/P_sf"/>
</dbReference>
<dbReference type="Pfam" id="PF00512">
    <property type="entry name" value="HisKA"/>
    <property type="match status" value="1"/>
</dbReference>
<protein>
    <recommendedName>
        <fullName evidence="2">histidine kinase</fullName>
        <ecNumber evidence="2">2.7.13.3</ecNumber>
    </recommendedName>
</protein>
<gene>
    <name evidence="11" type="ORF">GMBLW1_01600</name>
</gene>
<proteinExistence type="predicted"/>
<evidence type="ECO:0000256" key="8">
    <source>
        <dbReference type="ARBA" id="ARBA00023012"/>
    </source>
</evidence>
<keyword evidence="12" id="KW-1185">Reference proteome</keyword>
<reference evidence="11" key="1">
    <citation type="submission" date="2019-04" db="EMBL/GenBank/DDBJ databases">
        <authorList>
            <consortium name="Science for Life Laboratories"/>
        </authorList>
    </citation>
    <scope>NUCLEOTIDE SEQUENCE</scope>
    <source>
        <strain evidence="11">MBLW1</strain>
    </source>
</reference>
<dbReference type="GO" id="GO:0005524">
    <property type="term" value="F:ATP binding"/>
    <property type="evidence" value="ECO:0007669"/>
    <property type="project" value="UniProtKB-KW"/>
</dbReference>
<dbReference type="RefSeq" id="WP_162658954.1">
    <property type="nucleotide sequence ID" value="NZ_LR593887.1"/>
</dbReference>
<evidence type="ECO:0000256" key="7">
    <source>
        <dbReference type="ARBA" id="ARBA00022840"/>
    </source>
</evidence>
<keyword evidence="9" id="KW-1133">Transmembrane helix</keyword>
<dbReference type="InterPro" id="IPR003594">
    <property type="entry name" value="HATPase_dom"/>
</dbReference>
<dbReference type="Pfam" id="PF02518">
    <property type="entry name" value="HATPase_c"/>
    <property type="match status" value="1"/>
</dbReference>
<dbReference type="Gene3D" id="1.10.287.130">
    <property type="match status" value="1"/>
</dbReference>
<dbReference type="InParanoid" id="A0A6C2YQ91"/>
<evidence type="ECO:0000313" key="11">
    <source>
        <dbReference type="EMBL" id="VIP03800.1"/>
    </source>
</evidence>
<dbReference type="CDD" id="cd00082">
    <property type="entry name" value="HisKA"/>
    <property type="match status" value="1"/>
</dbReference>
<dbReference type="SMART" id="SM00387">
    <property type="entry name" value="HATPase_c"/>
    <property type="match status" value="1"/>
</dbReference>
<dbReference type="InterPro" id="IPR004358">
    <property type="entry name" value="Sig_transdc_His_kin-like_C"/>
</dbReference>
<comment type="catalytic activity">
    <reaction evidence="1">
        <text>ATP + protein L-histidine = ADP + protein N-phospho-L-histidine.</text>
        <dbReference type="EC" id="2.7.13.3"/>
    </reaction>
</comment>
<dbReference type="EMBL" id="LR593887">
    <property type="protein sequence ID" value="VTS04967.1"/>
    <property type="molecule type" value="Genomic_DNA"/>
</dbReference>
<dbReference type="PRINTS" id="PR00344">
    <property type="entry name" value="BCTRLSENSOR"/>
</dbReference>
<dbReference type="SUPFAM" id="SSF47384">
    <property type="entry name" value="Homodimeric domain of signal transducing histidine kinase"/>
    <property type="match status" value="1"/>
</dbReference>
<dbReference type="EMBL" id="LR586016">
    <property type="protein sequence ID" value="VIP03800.1"/>
    <property type="molecule type" value="Genomic_DNA"/>
</dbReference>
<dbReference type="Proteomes" id="UP000464378">
    <property type="component" value="Chromosome"/>
</dbReference>
<keyword evidence="9" id="KW-0472">Membrane</keyword>
<evidence type="ECO:0000256" key="2">
    <source>
        <dbReference type="ARBA" id="ARBA00012438"/>
    </source>
</evidence>
<dbReference type="Gene3D" id="3.30.565.10">
    <property type="entry name" value="Histidine kinase-like ATPase, C-terminal domain"/>
    <property type="match status" value="1"/>
</dbReference>
<dbReference type="CDD" id="cd00075">
    <property type="entry name" value="HATPase"/>
    <property type="match status" value="1"/>
</dbReference>
<dbReference type="EC" id="2.7.13.3" evidence="2"/>
<dbReference type="PROSITE" id="PS50109">
    <property type="entry name" value="HIS_KIN"/>
    <property type="match status" value="1"/>
</dbReference>
<dbReference type="AlphaFoldDB" id="A0A6C2YQ91"/>
<sequence>MEARTILRLIAPTILVGVLLFWGASISRDSLEWFHEQLVEVIDEKTVNLVNAQQLEIAMRQLRIHSLLLAMRPNSDIRTDVENDHLLFETALRDLRSGTSSPEESHILDQIEIGYMTYRQAVQRESNWPVGDSRAALEAWAFAHPVRHLAVPCQALLTKTRAEMERVSQSAQQLRDETAHRFWLLAVIGPSLGIFAGWWLGRGVSRSITRLRIGMHDISAQMDRDIGAIQFRGSTKPTEIEAQLPTILERIRTMVQQLQDHERERVRSEQLAAVGQLAANVAHEIRNPLTSMQLLIGVAIKQGDPSALTLDDLGVIHREIGRLERTVQGLLGYARVPPLQRRRANLEELIHERLHLHQARAQSQGIAIEFDSTVGNPELLLDVGQIGGMLSNLILNAFDAMPTGGRLSISLHPVDSKLELTIRDSGRGFSQAIMPRIFQPFTTTKATGTGLGLSMAKQVVTAHGGEIFAGNHPQGGAEIRVRWPLLQE</sequence>
<organism evidence="11">
    <name type="scientific">Tuwongella immobilis</name>
    <dbReference type="NCBI Taxonomy" id="692036"/>
    <lineage>
        <taxon>Bacteria</taxon>
        <taxon>Pseudomonadati</taxon>
        <taxon>Planctomycetota</taxon>
        <taxon>Planctomycetia</taxon>
        <taxon>Gemmatales</taxon>
        <taxon>Gemmataceae</taxon>
        <taxon>Tuwongella</taxon>
    </lineage>
</organism>
<dbReference type="PANTHER" id="PTHR43065">
    <property type="entry name" value="SENSOR HISTIDINE KINASE"/>
    <property type="match status" value="1"/>
</dbReference>
<evidence type="ECO:0000259" key="10">
    <source>
        <dbReference type="PROSITE" id="PS50109"/>
    </source>
</evidence>
<dbReference type="PANTHER" id="PTHR43065:SF10">
    <property type="entry name" value="PEROXIDE STRESS-ACTIVATED HISTIDINE KINASE MAK3"/>
    <property type="match status" value="1"/>
</dbReference>
<evidence type="ECO:0000256" key="1">
    <source>
        <dbReference type="ARBA" id="ARBA00000085"/>
    </source>
</evidence>
<evidence type="ECO:0000256" key="3">
    <source>
        <dbReference type="ARBA" id="ARBA00022553"/>
    </source>
</evidence>
<feature type="domain" description="Histidine kinase" evidence="10">
    <location>
        <begin position="280"/>
        <end position="487"/>
    </location>
</feature>
<name>A0A6C2YQ91_9BACT</name>
<evidence type="ECO:0000256" key="5">
    <source>
        <dbReference type="ARBA" id="ARBA00022741"/>
    </source>
</evidence>
<dbReference type="InterPro" id="IPR036890">
    <property type="entry name" value="HATPase_C_sf"/>
</dbReference>
<keyword evidence="4" id="KW-0808">Transferase</keyword>
<keyword evidence="9" id="KW-0812">Transmembrane</keyword>
<evidence type="ECO:0000313" key="12">
    <source>
        <dbReference type="Proteomes" id="UP000464378"/>
    </source>
</evidence>
<keyword evidence="8" id="KW-0902">Two-component regulatory system</keyword>
<dbReference type="InterPro" id="IPR003661">
    <property type="entry name" value="HisK_dim/P_dom"/>
</dbReference>
<dbReference type="SMART" id="SM00388">
    <property type="entry name" value="HisKA"/>
    <property type="match status" value="1"/>
</dbReference>
<accession>A0A6C2YQ91</accession>
<dbReference type="SUPFAM" id="SSF55874">
    <property type="entry name" value="ATPase domain of HSP90 chaperone/DNA topoisomerase II/histidine kinase"/>
    <property type="match status" value="1"/>
</dbReference>
<dbReference type="GO" id="GO:0000155">
    <property type="term" value="F:phosphorelay sensor kinase activity"/>
    <property type="evidence" value="ECO:0007669"/>
    <property type="project" value="InterPro"/>
</dbReference>